<sequence length="337" mass="37062">MHRSNSFNHPYAGSRYSHGTSSAFSANANPNEDWTKISDLAERRRIQNRIAQRNYRKKLKRRLEDLERRAASSSASPEQSPVEPARTKPEATKSQSRSQSSSSRSKQAPPSSWSSPQAGVLSTEVYTPSQDERGTMFAQQSTRQLSTSPPPLFYSTYPYHDSYGHQAYPSPPPLPQHFPSYNSLPSAQYGDLSVPTQYLETLPSPLQPLPSSTPAAKRGNAFGEEDMLNPFSMSYASMAGIDLSTATAPHEDPHLQVNPSLQESVILQHLPPDVLRDYASRCSVLTSSEADDRVQQTPPLADSYAYDDSRSASPAGSLSAYPVTPEPVSLSPHISFM</sequence>
<evidence type="ECO:0000313" key="3">
    <source>
        <dbReference type="EMBL" id="KKA25640.1"/>
    </source>
</evidence>
<dbReference type="AlphaFoldDB" id="A0A0F4Z5Q1"/>
<evidence type="ECO:0000256" key="1">
    <source>
        <dbReference type="SAM" id="MobiDB-lite"/>
    </source>
</evidence>
<dbReference type="InterPro" id="IPR004827">
    <property type="entry name" value="bZIP"/>
</dbReference>
<feature type="compositionally biased region" description="Low complexity" evidence="1">
    <location>
        <begin position="301"/>
        <end position="315"/>
    </location>
</feature>
<proteinExistence type="predicted"/>
<feature type="compositionally biased region" description="Low complexity" evidence="1">
    <location>
        <begin position="93"/>
        <end position="118"/>
    </location>
</feature>
<gene>
    <name evidence="3" type="ORF">T310_0369</name>
</gene>
<organism evidence="3 4">
    <name type="scientific">Rasamsonia emersonii (strain ATCC 16479 / CBS 393.64 / IMI 116815)</name>
    <dbReference type="NCBI Taxonomy" id="1408163"/>
    <lineage>
        <taxon>Eukaryota</taxon>
        <taxon>Fungi</taxon>
        <taxon>Dikarya</taxon>
        <taxon>Ascomycota</taxon>
        <taxon>Pezizomycotina</taxon>
        <taxon>Eurotiomycetes</taxon>
        <taxon>Eurotiomycetidae</taxon>
        <taxon>Eurotiales</taxon>
        <taxon>Trichocomaceae</taxon>
        <taxon>Rasamsonia</taxon>
    </lineage>
</organism>
<dbReference type="PANTHER" id="PTHR39607">
    <property type="entry name" value="XANTHOCILLIN BIOSYNTHESIS CLUSTER TRANSCRIPTION FACTOR XANC-RELATED"/>
    <property type="match status" value="1"/>
</dbReference>
<feature type="region of interest" description="Disordered" evidence="1">
    <location>
        <begin position="1"/>
        <end position="33"/>
    </location>
</feature>
<feature type="compositionally biased region" description="Polar residues" evidence="1">
    <location>
        <begin position="17"/>
        <end position="32"/>
    </location>
</feature>
<dbReference type="Proteomes" id="UP000053958">
    <property type="component" value="Unassembled WGS sequence"/>
</dbReference>
<evidence type="ECO:0000259" key="2">
    <source>
        <dbReference type="PROSITE" id="PS00036"/>
    </source>
</evidence>
<dbReference type="GeneID" id="25312424"/>
<name>A0A0F4Z5Q1_RASE3</name>
<dbReference type="EMBL" id="LASV01000016">
    <property type="protein sequence ID" value="KKA25640.1"/>
    <property type="molecule type" value="Genomic_DNA"/>
</dbReference>
<reference evidence="3 4" key="1">
    <citation type="submission" date="2015-04" db="EMBL/GenBank/DDBJ databases">
        <authorList>
            <person name="Heijne W.H."/>
            <person name="Fedorova N.D."/>
            <person name="Nierman W.C."/>
            <person name="Vollebregt A.W."/>
            <person name="Zhao Z."/>
            <person name="Wu L."/>
            <person name="Kumar M."/>
            <person name="Stam H."/>
            <person name="van den Berg M.A."/>
            <person name="Pel H.J."/>
        </authorList>
    </citation>
    <scope>NUCLEOTIDE SEQUENCE [LARGE SCALE GENOMIC DNA]</scope>
    <source>
        <strain evidence="3 4">CBS 393.64</strain>
    </source>
</reference>
<dbReference type="SUPFAM" id="SSF57959">
    <property type="entry name" value="Leucine zipper domain"/>
    <property type="match status" value="1"/>
</dbReference>
<dbReference type="OrthoDB" id="194358at2759"/>
<dbReference type="InterPro" id="IPR052635">
    <property type="entry name" value="Sec_Metab_Biosynth_Reg"/>
</dbReference>
<feature type="region of interest" description="Disordered" evidence="1">
    <location>
        <begin position="287"/>
        <end position="324"/>
    </location>
</feature>
<comment type="caution">
    <text evidence="3">The sequence shown here is derived from an EMBL/GenBank/DDBJ whole genome shotgun (WGS) entry which is preliminary data.</text>
</comment>
<feature type="region of interest" description="Disordered" evidence="1">
    <location>
        <begin position="65"/>
        <end position="120"/>
    </location>
</feature>
<evidence type="ECO:0000313" key="4">
    <source>
        <dbReference type="Proteomes" id="UP000053958"/>
    </source>
</evidence>
<dbReference type="RefSeq" id="XP_013332252.1">
    <property type="nucleotide sequence ID" value="XM_013476798.1"/>
</dbReference>
<feature type="domain" description="BZIP" evidence="2">
    <location>
        <begin position="43"/>
        <end position="58"/>
    </location>
</feature>
<dbReference type="PROSITE" id="PS00036">
    <property type="entry name" value="BZIP_BASIC"/>
    <property type="match status" value="1"/>
</dbReference>
<dbReference type="GO" id="GO:0003700">
    <property type="term" value="F:DNA-binding transcription factor activity"/>
    <property type="evidence" value="ECO:0007669"/>
    <property type="project" value="InterPro"/>
</dbReference>
<protein>
    <recommendedName>
        <fullName evidence="2">BZIP domain-containing protein</fullName>
    </recommendedName>
</protein>
<keyword evidence="4" id="KW-1185">Reference proteome</keyword>
<dbReference type="CDD" id="cd14688">
    <property type="entry name" value="bZIP_YAP"/>
    <property type="match status" value="1"/>
</dbReference>
<dbReference type="STRING" id="1408163.A0A0F4Z5Q1"/>
<dbReference type="PANTHER" id="PTHR39607:SF1">
    <property type="entry name" value="B-ZIP TRANSCRIPTION FACTOR (EUROFUNG)"/>
    <property type="match status" value="1"/>
</dbReference>
<accession>A0A0F4Z5Q1</accession>
<dbReference type="InterPro" id="IPR046347">
    <property type="entry name" value="bZIP_sf"/>
</dbReference>